<comment type="caution">
    <text evidence="3">The sequence shown here is derived from an EMBL/GenBank/DDBJ whole genome shotgun (WGS) entry which is preliminary data.</text>
</comment>
<sequence>MREKGMLHRSMLLVAAGCLIVMLVSIVSSIDASGPEADEKAAVASEVQEWRVFATSPGVKILSESTSHPGVVLPHGRNPVEAAYEWLDNKGFEEGRNLYKGKLLYISVGTAVINARPSDPNFIDSRYLAFQRAELEAKAKTAIFLGVDIATRRGSSEREINPEERKELERIINFSANFRKKAAQAGILDQLYTIAKKSARLVEAKLDRQLMDSGVDVAAEKANKARKKAAANARRARLNKLRNISQVSLKAAACAFADVQGTQTIQTFEGSYHNGYQVVVITLWSLNMQRMVDTMVEGRGPAPLPRKRAKQEVLAQLPSDPSQLACLSGVRVFINQHGEHVLLAFGQAGVKVIGGRKDKAYALAGKKARLRAMAAVRSFMGERVFFAATEDMMEVLAQYLDEATGEGSDEYHAISKFQEKIEAVARCQKVRGLHGLFTKELKHPFTGRPMVLKVMAWSPQSQAAAMELGKAIEKGAGAVAHPRPKRQVAPLGPVPEKKGLVSSGEGADPDAF</sequence>
<dbReference type="OrthoDB" id="9819135at2"/>
<name>A0A1B9F2Q1_9BACT</name>
<dbReference type="Pfam" id="PF20891">
    <property type="entry name" value="DUF6844"/>
    <property type="match status" value="1"/>
</dbReference>
<dbReference type="Proteomes" id="UP000093080">
    <property type="component" value="Unassembled WGS sequence"/>
</dbReference>
<dbReference type="RefSeq" id="WP_067620755.1">
    <property type="nucleotide sequence ID" value="NZ_MAGO01000017.1"/>
</dbReference>
<protein>
    <submittedName>
        <fullName evidence="3">Putative periplasmic protein</fullName>
    </submittedName>
</protein>
<dbReference type="AlphaFoldDB" id="A0A1B9F2Q1"/>
<evidence type="ECO:0000313" key="4">
    <source>
        <dbReference type="Proteomes" id="UP000093080"/>
    </source>
</evidence>
<dbReference type="InterPro" id="IPR049286">
    <property type="entry name" value="DUF6844"/>
</dbReference>
<evidence type="ECO:0000259" key="2">
    <source>
        <dbReference type="Pfam" id="PF20891"/>
    </source>
</evidence>
<dbReference type="EMBL" id="MAGO01000017">
    <property type="protein sequence ID" value="OCC14202.1"/>
    <property type="molecule type" value="Genomic_DNA"/>
</dbReference>
<feature type="region of interest" description="Disordered" evidence="1">
    <location>
        <begin position="476"/>
        <end position="512"/>
    </location>
</feature>
<dbReference type="STRING" id="1156395.DBT_2407"/>
<accession>A0A1B9F2Q1</accession>
<keyword evidence="4" id="KW-1185">Reference proteome</keyword>
<gene>
    <name evidence="3" type="ORF">DBT_2407</name>
</gene>
<feature type="domain" description="DUF6844" evidence="2">
    <location>
        <begin position="193"/>
        <end position="296"/>
    </location>
</feature>
<proteinExistence type="predicted"/>
<evidence type="ECO:0000313" key="3">
    <source>
        <dbReference type="EMBL" id="OCC14202.1"/>
    </source>
</evidence>
<evidence type="ECO:0000256" key="1">
    <source>
        <dbReference type="SAM" id="MobiDB-lite"/>
    </source>
</evidence>
<organism evidence="3 4">
    <name type="scientific">Dissulfuribacter thermophilus</name>
    <dbReference type="NCBI Taxonomy" id="1156395"/>
    <lineage>
        <taxon>Bacteria</taxon>
        <taxon>Pseudomonadati</taxon>
        <taxon>Thermodesulfobacteriota</taxon>
        <taxon>Dissulfuribacteria</taxon>
        <taxon>Dissulfuribacterales</taxon>
        <taxon>Dissulfuribacteraceae</taxon>
        <taxon>Dissulfuribacter</taxon>
    </lineage>
</organism>
<reference evidence="3 4" key="1">
    <citation type="submission" date="2016-06" db="EMBL/GenBank/DDBJ databases">
        <title>Respiratory ammonification of nitrate coupled to the oxidation of elemental sulfur in deep-sea autotrophic thermophilic bacteria.</title>
        <authorList>
            <person name="Slobodkina G.B."/>
            <person name="Mardanov A.V."/>
            <person name="Ravin N.V."/>
            <person name="Frolova A.A."/>
            <person name="Viryasiv M.B."/>
            <person name="Chernyh N.A."/>
            <person name="Bonch-Osmolovskaya E.A."/>
            <person name="Slobodkin A.I."/>
        </authorList>
    </citation>
    <scope>NUCLEOTIDE SEQUENCE [LARGE SCALE GENOMIC DNA]</scope>
    <source>
        <strain evidence="3 4">S69</strain>
    </source>
</reference>